<evidence type="ECO:0000259" key="10">
    <source>
        <dbReference type="SMART" id="SM00322"/>
    </source>
</evidence>
<dbReference type="Pfam" id="PF21800">
    <property type="entry name" value="KH_KRR1_2nd"/>
    <property type="match status" value="1"/>
</dbReference>
<evidence type="ECO:0000256" key="6">
    <source>
        <dbReference type="ARBA" id="ARBA00023242"/>
    </source>
</evidence>
<sequence>MGRDEYVDPYSDGLDKAKQAPFSRGDMKCGHLFEATTYSVRFPTYREEYVRNNWAQINAAIKELDLKTELNLIEGTMSVETTRKTWDPYSIIKARDFLTMVARSVDLDHASKILEDDVYYEIMDIYKLCTGDDEKFRKRRQRLIGPSGATLKAIEMLSNCYVMVQGKTVCIIGSLHGIKDVKDVVADCMKNIHPVFDVQKLMVKNELKNDDRMSDKDWTHLYPQLEKTHTGHKKPHKVRNKGEYNPFPEPQKPSRLDKQMESGEYFMVGAGKRKADHILEAQKERKDAVREAEKSEKRARTEEMSEKKRLKMERMNKHAGETKEERNARKAARKAEKAAMKAARAE</sequence>
<keyword evidence="7 8" id="KW-0687">Ribonucleoprotein</keyword>
<dbReference type="GO" id="GO:0003723">
    <property type="term" value="F:RNA binding"/>
    <property type="evidence" value="ECO:0007669"/>
    <property type="project" value="UniProtKB-KW"/>
</dbReference>
<dbReference type="OrthoDB" id="441223at2759"/>
<evidence type="ECO:0000256" key="1">
    <source>
        <dbReference type="ARBA" id="ARBA00004604"/>
    </source>
</evidence>
<comment type="similarity">
    <text evidence="2 8">Belongs to the KRR1 family.</text>
</comment>
<dbReference type="Pfam" id="PF17903">
    <property type="entry name" value="KH_KRR1_1st"/>
    <property type="match status" value="1"/>
</dbReference>
<evidence type="ECO:0000256" key="7">
    <source>
        <dbReference type="ARBA" id="ARBA00023274"/>
    </source>
</evidence>
<keyword evidence="3 8" id="KW-0690">Ribosome biogenesis</keyword>
<dbReference type="InterPro" id="IPR004087">
    <property type="entry name" value="KH_dom"/>
</dbReference>
<comment type="subcellular location">
    <subcellularLocation>
        <location evidence="1 8">Nucleus</location>
        <location evidence="1 8">Nucleolus</location>
    </subcellularLocation>
</comment>
<keyword evidence="4 8" id="KW-0698">rRNA processing</keyword>
<dbReference type="InterPro" id="IPR024166">
    <property type="entry name" value="rRNA_assembly_KRR1"/>
</dbReference>
<dbReference type="AlphaFoldDB" id="A0A8J6B6P4"/>
<dbReference type="InterPro" id="IPR041174">
    <property type="entry name" value="KRR1-like_KH1"/>
</dbReference>
<dbReference type="GO" id="GO:0032040">
    <property type="term" value="C:small-subunit processome"/>
    <property type="evidence" value="ECO:0007669"/>
    <property type="project" value="TreeGrafter"/>
</dbReference>
<feature type="region of interest" description="Disordered" evidence="9">
    <location>
        <begin position="282"/>
        <end position="346"/>
    </location>
</feature>
<dbReference type="InterPro" id="IPR048548">
    <property type="entry name" value="KRR1-like_KH2"/>
</dbReference>
<evidence type="ECO:0000256" key="4">
    <source>
        <dbReference type="ARBA" id="ARBA00022552"/>
    </source>
</evidence>
<dbReference type="SMART" id="SM00322">
    <property type="entry name" value="KH"/>
    <property type="match status" value="1"/>
</dbReference>
<keyword evidence="12" id="KW-1185">Reference proteome</keyword>
<comment type="caution">
    <text evidence="11">The sequence shown here is derived from an EMBL/GenBank/DDBJ whole genome shotgun (WGS) entry which is preliminary data.</text>
</comment>
<dbReference type="PIRSF" id="PIRSF006515">
    <property type="entry name" value="KRR1"/>
    <property type="match status" value="1"/>
</dbReference>
<feature type="compositionally biased region" description="Basic residues" evidence="9">
    <location>
        <begin position="230"/>
        <end position="239"/>
    </location>
</feature>
<gene>
    <name evidence="11" type="ORF">J8273_1841</name>
</gene>
<dbReference type="InterPro" id="IPR048549">
    <property type="entry name" value="KRR1-like_KH2_euk"/>
</dbReference>
<evidence type="ECO:0000256" key="5">
    <source>
        <dbReference type="ARBA" id="ARBA00022884"/>
    </source>
</evidence>
<accession>A0A8J6B6P4</accession>
<dbReference type="EMBL" id="JAHDYR010000005">
    <property type="protein sequence ID" value="KAG9396798.1"/>
    <property type="molecule type" value="Genomic_DNA"/>
</dbReference>
<dbReference type="SUPFAM" id="SSF54791">
    <property type="entry name" value="Eukaryotic type KH-domain (KH-domain type I)"/>
    <property type="match status" value="1"/>
</dbReference>
<dbReference type="CDD" id="cd22394">
    <property type="entry name" value="KH-I_KRR1_rpt2"/>
    <property type="match status" value="1"/>
</dbReference>
<evidence type="ECO:0000313" key="12">
    <source>
        <dbReference type="Proteomes" id="UP000717585"/>
    </source>
</evidence>
<evidence type="ECO:0000256" key="9">
    <source>
        <dbReference type="SAM" id="MobiDB-lite"/>
    </source>
</evidence>
<feature type="region of interest" description="Disordered" evidence="9">
    <location>
        <begin position="228"/>
        <end position="256"/>
    </location>
</feature>
<evidence type="ECO:0000313" key="11">
    <source>
        <dbReference type="EMBL" id="KAG9396798.1"/>
    </source>
</evidence>
<evidence type="ECO:0000256" key="2">
    <source>
        <dbReference type="ARBA" id="ARBA00009344"/>
    </source>
</evidence>
<dbReference type="Gene3D" id="3.30.1370.10">
    <property type="entry name" value="K Homology domain, type 1"/>
    <property type="match status" value="2"/>
</dbReference>
<comment type="function">
    <text evidence="8">Required for 40S ribosome biogenesis. Involved in nucleolar processing of pre-18S ribosomal RNA and ribosome assembly.</text>
</comment>
<reference evidence="11" key="1">
    <citation type="submission" date="2021-05" db="EMBL/GenBank/DDBJ databases">
        <title>A free-living protist that lacks canonical eukaryotic 1 DNA replication and segregation systems.</title>
        <authorList>
            <person name="Salas-Leiva D.E."/>
            <person name="Tromer E.C."/>
            <person name="Curtis B.A."/>
            <person name="Jerlstrom-Hultqvist J."/>
            <person name="Kolisko M."/>
            <person name="Yi Z."/>
            <person name="Salas-Leiva J.S."/>
            <person name="Gallot-Lavallee L."/>
            <person name="Kops G.J.P.L."/>
            <person name="Archibald J.M."/>
            <person name="Simpson A.G.B."/>
            <person name="Roger A.J."/>
        </authorList>
    </citation>
    <scope>NUCLEOTIDE SEQUENCE</scope>
    <source>
        <strain evidence="11">BICM</strain>
    </source>
</reference>
<comment type="subunit">
    <text evidence="8">Component of the ribosomal small subunit (SSU) processome.</text>
</comment>
<name>A0A8J6B6P4_9EUKA</name>
<protein>
    <recommendedName>
        <fullName evidence="8">KRR1 small subunit processome component</fullName>
    </recommendedName>
    <alternativeName>
        <fullName evidence="8">KRR-R motif-containing protein 1</fullName>
    </alternativeName>
</protein>
<dbReference type="PANTHER" id="PTHR12581">
    <property type="entry name" value="HIV-1 REV BINDING PROTEIN 2, 3"/>
    <property type="match status" value="1"/>
</dbReference>
<dbReference type="Proteomes" id="UP000717585">
    <property type="component" value="Unassembled WGS sequence"/>
</dbReference>
<organism evidence="11 12">
    <name type="scientific">Carpediemonas membranifera</name>
    <dbReference type="NCBI Taxonomy" id="201153"/>
    <lineage>
        <taxon>Eukaryota</taxon>
        <taxon>Metamonada</taxon>
        <taxon>Carpediemonas-like organisms</taxon>
        <taxon>Carpediemonas</taxon>
    </lineage>
</organism>
<dbReference type="PANTHER" id="PTHR12581:SF0">
    <property type="entry name" value="KRR1 SMALL SUBUNIT PROCESSOME COMPONENT HOMOLOG"/>
    <property type="match status" value="1"/>
</dbReference>
<keyword evidence="6 8" id="KW-0539">Nucleus</keyword>
<keyword evidence="5 8" id="KW-0694">RNA-binding</keyword>
<dbReference type="InterPro" id="IPR036612">
    <property type="entry name" value="KH_dom_type_1_sf"/>
</dbReference>
<evidence type="ECO:0000256" key="8">
    <source>
        <dbReference type="PIRNR" id="PIRNR006515"/>
    </source>
</evidence>
<proteinExistence type="inferred from homology"/>
<evidence type="ECO:0000256" key="3">
    <source>
        <dbReference type="ARBA" id="ARBA00022517"/>
    </source>
</evidence>
<feature type="domain" description="K Homology" evidence="10">
    <location>
        <begin position="117"/>
        <end position="190"/>
    </location>
</feature>
<dbReference type="GO" id="GO:0006364">
    <property type="term" value="P:rRNA processing"/>
    <property type="evidence" value="ECO:0007669"/>
    <property type="project" value="UniProtKB-KW"/>
</dbReference>
<dbReference type="FunFam" id="3.30.1370.10:FF:000014">
    <property type="entry name" value="KRR1 small subunit processome component"/>
    <property type="match status" value="1"/>
</dbReference>